<name>W5T5N5_BORHE</name>
<evidence type="ECO:0000256" key="1">
    <source>
        <dbReference type="SAM" id="MobiDB-lite"/>
    </source>
</evidence>
<dbReference type="PANTHER" id="PTHR24637">
    <property type="entry name" value="COLLAGEN"/>
    <property type="match status" value="1"/>
</dbReference>
<proteinExistence type="predicted"/>
<evidence type="ECO:0000313" key="2">
    <source>
        <dbReference type="EMBL" id="AHH14537.1"/>
    </source>
</evidence>
<protein>
    <submittedName>
        <fullName evidence="2">Collagen-like surface protein</fullName>
    </submittedName>
</protein>
<feature type="compositionally biased region" description="Low complexity" evidence="1">
    <location>
        <begin position="28"/>
        <end position="76"/>
    </location>
</feature>
<feature type="region of interest" description="Disordered" evidence="1">
    <location>
        <begin position="28"/>
        <end position="132"/>
    </location>
</feature>
<dbReference type="PANTHER" id="PTHR24637:SF428">
    <property type="entry name" value="SCAVENGER RECEPTOR CLASS A MEMBER 3"/>
    <property type="match status" value="1"/>
</dbReference>
<gene>
    <name evidence="2" type="ORF">BHW_0025600</name>
</gene>
<reference evidence="2" key="1">
    <citation type="submission" date="2013-04" db="EMBL/GenBank/DDBJ databases">
        <title>Comparative Genomics of Relapsing Fever Spirochetes.</title>
        <authorList>
            <person name="Schwan T.G."/>
            <person name="Raffel S.J."/>
            <person name="Porcella S.F."/>
            <person name="Martens C.A."/>
            <person name="Bruno D.P."/>
            <person name="Ricklefs S.M."/>
            <person name="Barbian K.B."/>
        </authorList>
    </citation>
    <scope>NUCLEOTIDE SEQUENCE</scope>
    <source>
        <strain evidence="2">MTW</strain>
        <plasmid evidence="2">unnamed</plasmid>
    </source>
</reference>
<geneLocation type="plasmid" evidence="2">
    <name>unnamed</name>
</geneLocation>
<dbReference type="RefSeq" id="WP_025400276.1">
    <property type="nucleotide sequence ID" value="NZ_CP005690.1"/>
</dbReference>
<sequence length="357" mass="37341">MKKTYMVMCIIIALEFMIMGCSGPMGPQGPAGARGPAGPQGPIGAAGPQGPAGARGPAGSQGPIGVAGPRGAAGPQGPIGPAGPQGPIGPAGPQGPIGAAGPQGPMGAVGPQGPEGPPGLDGFPGTPGLPGPAGVPGLPGLVYSAQLKTGYNRIRLAYSARRNAFDLKQVGIAFDKLDANGSVIFGQEFDSDDKKDYLYAGINYEQVSATNLESIINKLLTDPLSDDNISVAKNLLSTLKNLGKYVDDVINNATSDKILGGGNLEQILTRCEDSKLENLSYLLDTMFFQRQDLINRVRQVIDLANRKSELAKIRSHLYPIANLRGDINGDIENMQIEVSLKKLKDDIRIEVNRLLQQ</sequence>
<dbReference type="HOGENOM" id="CLU_775382_0_0_12"/>
<accession>W5T5N5</accession>
<keyword evidence="2" id="KW-0176">Collagen</keyword>
<dbReference type="AlphaFoldDB" id="W5T5N5"/>
<keyword evidence="2" id="KW-0614">Plasmid</keyword>
<dbReference type="EMBL" id="CP005690">
    <property type="protein sequence ID" value="AHH14537.1"/>
    <property type="molecule type" value="Genomic_DNA"/>
</dbReference>
<feature type="compositionally biased region" description="Low complexity" evidence="1">
    <location>
        <begin position="94"/>
        <end position="126"/>
    </location>
</feature>
<organism evidence="2">
    <name type="scientific">Borrelia hermsii MTW</name>
    <dbReference type="NCBI Taxonomy" id="1313291"/>
    <lineage>
        <taxon>Bacteria</taxon>
        <taxon>Pseudomonadati</taxon>
        <taxon>Spirochaetota</taxon>
        <taxon>Spirochaetia</taxon>
        <taxon>Spirochaetales</taxon>
        <taxon>Borreliaceae</taxon>
        <taxon>Borrelia</taxon>
    </lineage>
</organism>